<dbReference type="InterPro" id="IPR052728">
    <property type="entry name" value="O2_lipid_transport_reg"/>
</dbReference>
<dbReference type="Proteomes" id="UP000616769">
    <property type="component" value="Unassembled WGS sequence"/>
</dbReference>
<dbReference type="AlphaFoldDB" id="A0A132A1V5"/>
<protein>
    <recommendedName>
        <fullName evidence="3">Acyltransferase 3 domain-containing protein</fullName>
    </recommendedName>
</protein>
<comment type="caution">
    <text evidence="1">The sequence shown here is derived from an EMBL/GenBank/DDBJ whole genome shotgun (WGS) entry which is preliminary data.</text>
</comment>
<dbReference type="EMBL" id="JXLN01010012">
    <property type="protein sequence ID" value="KPM04913.1"/>
    <property type="molecule type" value="Genomic_DNA"/>
</dbReference>
<proteinExistence type="predicted"/>
<reference evidence="1 2" key="1">
    <citation type="journal article" date="2015" name="Parasit. Vectors">
        <title>Draft genome of the scabies mite.</title>
        <authorList>
            <person name="Rider S.D.Jr."/>
            <person name="Morgan M.S."/>
            <person name="Arlian L.G."/>
        </authorList>
    </citation>
    <scope>NUCLEOTIDE SEQUENCE [LARGE SCALE GENOMIC DNA]</scope>
    <source>
        <strain evidence="1">Arlian Lab</strain>
    </source>
</reference>
<dbReference type="PANTHER" id="PTHR11161">
    <property type="entry name" value="O-ACYLTRANSFERASE"/>
    <property type="match status" value="1"/>
</dbReference>
<dbReference type="PANTHER" id="PTHR11161:SF0">
    <property type="entry name" value="O-ACYLTRANSFERASE LIKE PROTEIN"/>
    <property type="match status" value="1"/>
</dbReference>
<evidence type="ECO:0000313" key="1">
    <source>
        <dbReference type="EMBL" id="KPM04913.1"/>
    </source>
</evidence>
<dbReference type="OrthoDB" id="6504828at2759"/>
<sequence>MTRGICLPSVCRAKFVENLFRKAIELLKKFELRLEYCQTKNQTQFEEWLTIKISLSLIIVFLLILITSGTLIETLQVERIKNQDDFDEQIWDRKQSILKCFSLISNGKNLFDFVEKRNEFPWIDGLRSLFTMMLVLAHSTLSQGVVELSPISPFQHFPDNFHRYSRIVSNWYLYNSLFLVKFFFVMGLVDFCSAKNGFLVGTNHLRKSKSGLNRMNFFRFFMNRWLRFTPSFIGYISIDRLLFLSLALMLIGPLLFAPRLKSILGSEENIGNLIESYSLLDVFITTLSNLISVAGISLFFYICSNYWSAIKTQLSFRFLSNRFWLPLSRLSFTIYLLHVPINWFLIHQQRHPQSSTEFELVCRCHH</sequence>
<organism evidence="1 2">
    <name type="scientific">Sarcoptes scabiei</name>
    <name type="common">Itch mite</name>
    <name type="synonym">Acarus scabiei</name>
    <dbReference type="NCBI Taxonomy" id="52283"/>
    <lineage>
        <taxon>Eukaryota</taxon>
        <taxon>Metazoa</taxon>
        <taxon>Ecdysozoa</taxon>
        <taxon>Arthropoda</taxon>
        <taxon>Chelicerata</taxon>
        <taxon>Arachnida</taxon>
        <taxon>Acari</taxon>
        <taxon>Acariformes</taxon>
        <taxon>Sarcoptiformes</taxon>
        <taxon>Astigmata</taxon>
        <taxon>Psoroptidia</taxon>
        <taxon>Sarcoptoidea</taxon>
        <taxon>Sarcoptidae</taxon>
        <taxon>Sarcoptinae</taxon>
        <taxon>Sarcoptes</taxon>
    </lineage>
</organism>
<evidence type="ECO:0008006" key="3">
    <source>
        <dbReference type="Google" id="ProtNLM"/>
    </source>
</evidence>
<gene>
    <name evidence="1" type="ORF">QR98_0033680</name>
</gene>
<accession>A0A132A1V5</accession>
<dbReference type="VEuPathDB" id="VectorBase:SSCA008879"/>
<name>A0A132A1V5_SARSC</name>
<evidence type="ECO:0000313" key="2">
    <source>
        <dbReference type="Proteomes" id="UP000616769"/>
    </source>
</evidence>